<dbReference type="Proteomes" id="UP000829364">
    <property type="component" value="Chromosome 5"/>
</dbReference>
<organism evidence="1 2">
    <name type="scientific">Purpureocillium takamizusanense</name>
    <dbReference type="NCBI Taxonomy" id="2060973"/>
    <lineage>
        <taxon>Eukaryota</taxon>
        <taxon>Fungi</taxon>
        <taxon>Dikarya</taxon>
        <taxon>Ascomycota</taxon>
        <taxon>Pezizomycotina</taxon>
        <taxon>Sordariomycetes</taxon>
        <taxon>Hypocreomycetidae</taxon>
        <taxon>Hypocreales</taxon>
        <taxon>Ophiocordycipitaceae</taxon>
        <taxon>Purpureocillium</taxon>
    </lineage>
</organism>
<evidence type="ECO:0000313" key="1">
    <source>
        <dbReference type="EMBL" id="UNI19566.1"/>
    </source>
</evidence>
<accession>A0A9Q8VC31</accession>
<evidence type="ECO:0000313" key="2">
    <source>
        <dbReference type="Proteomes" id="UP000829364"/>
    </source>
</evidence>
<dbReference type="KEGG" id="ptkz:JDV02_005747"/>
<proteinExistence type="predicted"/>
<dbReference type="RefSeq" id="XP_047843047.1">
    <property type="nucleotide sequence ID" value="XM_047987063.1"/>
</dbReference>
<dbReference type="GeneID" id="72067696"/>
<reference evidence="1" key="1">
    <citation type="submission" date="2021-11" db="EMBL/GenBank/DDBJ databases">
        <title>Purpureocillium_takamizusanense_genome.</title>
        <authorList>
            <person name="Nguyen N.-H."/>
        </authorList>
    </citation>
    <scope>NUCLEOTIDE SEQUENCE</scope>
    <source>
        <strain evidence="1">PT3</strain>
    </source>
</reference>
<protein>
    <submittedName>
        <fullName evidence="1">Uncharacterized protein</fullName>
    </submittedName>
</protein>
<dbReference type="AlphaFoldDB" id="A0A9Q8VC31"/>
<gene>
    <name evidence="1" type="ORF">JDV02_005747</name>
</gene>
<dbReference type="EMBL" id="CP086358">
    <property type="protein sequence ID" value="UNI19566.1"/>
    <property type="molecule type" value="Genomic_DNA"/>
</dbReference>
<name>A0A9Q8VC31_9HYPO</name>
<keyword evidence="2" id="KW-1185">Reference proteome</keyword>
<sequence length="151" mass="16696">MQQMQQPHPNTRQRHSDTYLTQKLGEKTPTSTGYLIIDDGWIASRDSELARGLTAHHHGRSRTKTDDALDVQGRPLAGLYTVQIQHHRRRSWDAGKTSSGPAGLFFHQAGTATTAHERFANATSPFLRCQGPLVVWQGLPVPSALCPSTNM</sequence>